<evidence type="ECO:0000313" key="10">
    <source>
        <dbReference type="Proteomes" id="UP000475325"/>
    </source>
</evidence>
<dbReference type="AlphaFoldDB" id="A0A7C8NII3"/>
<protein>
    <recommendedName>
        <fullName evidence="8">Fork-head domain-containing protein</fullName>
    </recommendedName>
</protein>
<organism evidence="9 10">
    <name type="scientific">Orbilia oligospora</name>
    <name type="common">Nematode-trapping fungus</name>
    <name type="synonym">Arthrobotrys oligospora</name>
    <dbReference type="NCBI Taxonomy" id="2813651"/>
    <lineage>
        <taxon>Eukaryota</taxon>
        <taxon>Fungi</taxon>
        <taxon>Dikarya</taxon>
        <taxon>Ascomycota</taxon>
        <taxon>Pezizomycotina</taxon>
        <taxon>Orbiliomycetes</taxon>
        <taxon>Orbiliales</taxon>
        <taxon>Orbiliaceae</taxon>
        <taxon>Orbilia</taxon>
    </lineage>
</organism>
<feature type="DNA-binding region" description="Fork-head" evidence="6">
    <location>
        <begin position="295"/>
        <end position="387"/>
    </location>
</feature>
<evidence type="ECO:0000256" key="4">
    <source>
        <dbReference type="ARBA" id="ARBA00023163"/>
    </source>
</evidence>
<dbReference type="Pfam" id="PF00250">
    <property type="entry name" value="Forkhead"/>
    <property type="match status" value="1"/>
</dbReference>
<comment type="caution">
    <text evidence="9">The sequence shown here is derived from an EMBL/GenBank/DDBJ whole genome shotgun (WGS) entry which is preliminary data.</text>
</comment>
<dbReference type="GO" id="GO:0000978">
    <property type="term" value="F:RNA polymerase II cis-regulatory region sequence-specific DNA binding"/>
    <property type="evidence" value="ECO:0007669"/>
    <property type="project" value="TreeGrafter"/>
</dbReference>
<keyword evidence="5 6" id="KW-0539">Nucleus</keyword>
<evidence type="ECO:0000313" key="9">
    <source>
        <dbReference type="EMBL" id="KAF3109807.1"/>
    </source>
</evidence>
<keyword evidence="2" id="KW-0805">Transcription regulation</keyword>
<dbReference type="GO" id="GO:0000981">
    <property type="term" value="F:DNA-binding transcription factor activity, RNA polymerase II-specific"/>
    <property type="evidence" value="ECO:0007669"/>
    <property type="project" value="TreeGrafter"/>
</dbReference>
<feature type="compositionally biased region" description="Basic residues" evidence="7">
    <location>
        <begin position="84"/>
        <end position="104"/>
    </location>
</feature>
<dbReference type="SMART" id="SM00339">
    <property type="entry name" value="FH"/>
    <property type="match status" value="1"/>
</dbReference>
<feature type="compositionally biased region" description="Low complexity" evidence="7">
    <location>
        <begin position="67"/>
        <end position="83"/>
    </location>
</feature>
<comment type="subcellular location">
    <subcellularLocation>
        <location evidence="1 6">Nucleus</location>
    </subcellularLocation>
</comment>
<name>A0A7C8NII3_ORBOL</name>
<feature type="region of interest" description="Disordered" evidence="7">
    <location>
        <begin position="1"/>
        <end position="140"/>
    </location>
</feature>
<feature type="compositionally biased region" description="Low complexity" evidence="7">
    <location>
        <begin position="126"/>
        <end position="136"/>
    </location>
</feature>
<evidence type="ECO:0000256" key="2">
    <source>
        <dbReference type="ARBA" id="ARBA00023015"/>
    </source>
</evidence>
<evidence type="ECO:0000256" key="1">
    <source>
        <dbReference type="ARBA" id="ARBA00004123"/>
    </source>
</evidence>
<feature type="region of interest" description="Disordered" evidence="7">
    <location>
        <begin position="406"/>
        <end position="491"/>
    </location>
</feature>
<evidence type="ECO:0000259" key="8">
    <source>
        <dbReference type="PROSITE" id="PS50039"/>
    </source>
</evidence>
<feature type="compositionally biased region" description="Polar residues" evidence="7">
    <location>
        <begin position="439"/>
        <end position="464"/>
    </location>
</feature>
<gene>
    <name evidence="9" type="ORF">TWF102_009079</name>
</gene>
<proteinExistence type="predicted"/>
<evidence type="ECO:0000256" key="6">
    <source>
        <dbReference type="PROSITE-ProRule" id="PRU00089"/>
    </source>
</evidence>
<feature type="domain" description="Fork-head" evidence="8">
    <location>
        <begin position="295"/>
        <end position="387"/>
    </location>
</feature>
<dbReference type="SUPFAM" id="SSF46785">
    <property type="entry name" value="Winged helix' DNA-binding domain"/>
    <property type="match status" value="1"/>
</dbReference>
<evidence type="ECO:0000256" key="7">
    <source>
        <dbReference type="SAM" id="MobiDB-lite"/>
    </source>
</evidence>
<dbReference type="InterPro" id="IPR001766">
    <property type="entry name" value="Fork_head_dom"/>
</dbReference>
<dbReference type="CDD" id="cd00059">
    <property type="entry name" value="FH_FOX"/>
    <property type="match status" value="1"/>
</dbReference>
<dbReference type="PROSITE" id="PS50039">
    <property type="entry name" value="FORK_HEAD_3"/>
    <property type="match status" value="1"/>
</dbReference>
<keyword evidence="3 6" id="KW-0238">DNA-binding</keyword>
<dbReference type="InterPro" id="IPR036388">
    <property type="entry name" value="WH-like_DNA-bd_sf"/>
</dbReference>
<sequence>MSTLNLDEGQEITVNPIAPTANSQKPSYVPSKYRSGYKNQVQPDQLIIPQDPTLRPRYPIPPTVLPSQASPSSSPSSSSYSSNHYHHHHHHHHHQQQQQHHHSRQFSQSSSINDTSNMVWGQAHLSPSPSESFFPPQMTHTHCGKSLSDKVFSMVSSGASSPFLTTLAEDINPTTITYGRSNSMPLFTSNSQFCNIPVAPGYSPEQLEYESLLHQSMGDVSPNYLMHMGQWTPPLSQMHVGDEIYGQSMMDASVMGPGAPPASGSVYESGTREISVMTQPYNPDEQSYSDDNMPSYAEMIYMALKSAPGHQMHLQDIYQWFRDTYPKFKRDAGKGWMNSIRHNLSMNGAFVKVERQNGESGKGFMWLLAPAAVDGGIKSTTRYRKQGKAGERVALTPDASYSCYVTPKRNRAGKRIQTKASRPRTIRKKAQRKQHINGKPQQQLESTSFPEFDNTSGMVHTPVSSEGPPLTPDLSSRSSESFSETLSVGSRHATPALRGTEWHAQSPASAHGHASPFYISDDGFCAPFEPTSYYHQYDGECTY</sequence>
<dbReference type="Proteomes" id="UP000475325">
    <property type="component" value="Unassembled WGS sequence"/>
</dbReference>
<dbReference type="InterPro" id="IPR036390">
    <property type="entry name" value="WH_DNA-bd_sf"/>
</dbReference>
<reference evidence="9 10" key="1">
    <citation type="submission" date="2019-06" db="EMBL/GenBank/DDBJ databases">
        <authorList>
            <person name="Palmer J.M."/>
        </authorList>
    </citation>
    <scope>NUCLEOTIDE SEQUENCE [LARGE SCALE GENOMIC DNA]</scope>
    <source>
        <strain evidence="9 10">TWF102</strain>
    </source>
</reference>
<dbReference type="PANTHER" id="PTHR45881">
    <property type="entry name" value="CHECKPOINT SUPPRESSOR 1-LIKE, ISOFORM A-RELATED"/>
    <property type="match status" value="1"/>
</dbReference>
<dbReference type="PANTHER" id="PTHR45881:SF5">
    <property type="entry name" value="FORK-HEAD DOMAIN-CONTAINING PROTEIN"/>
    <property type="match status" value="1"/>
</dbReference>
<dbReference type="PRINTS" id="PR00053">
    <property type="entry name" value="FORKHEAD"/>
</dbReference>
<feature type="compositionally biased region" description="Basic residues" evidence="7">
    <location>
        <begin position="408"/>
        <end position="436"/>
    </location>
</feature>
<dbReference type="EMBL" id="WIQW01000006">
    <property type="protein sequence ID" value="KAF3109807.1"/>
    <property type="molecule type" value="Genomic_DNA"/>
</dbReference>
<accession>A0A7C8NII3</accession>
<evidence type="ECO:0000256" key="3">
    <source>
        <dbReference type="ARBA" id="ARBA00023125"/>
    </source>
</evidence>
<feature type="compositionally biased region" description="Low complexity" evidence="7">
    <location>
        <begin position="475"/>
        <end position="490"/>
    </location>
</feature>
<keyword evidence="4" id="KW-0804">Transcription</keyword>
<dbReference type="GO" id="GO:0005634">
    <property type="term" value="C:nucleus"/>
    <property type="evidence" value="ECO:0007669"/>
    <property type="project" value="UniProtKB-SubCell"/>
</dbReference>
<dbReference type="Gene3D" id="1.10.10.10">
    <property type="entry name" value="Winged helix-like DNA-binding domain superfamily/Winged helix DNA-binding domain"/>
    <property type="match status" value="1"/>
</dbReference>
<evidence type="ECO:0000256" key="5">
    <source>
        <dbReference type="ARBA" id="ARBA00023242"/>
    </source>
</evidence>